<comment type="caution">
    <text evidence="1">The sequence shown here is derived from an EMBL/GenBank/DDBJ whole genome shotgun (WGS) entry which is preliminary data.</text>
</comment>
<reference evidence="1 2" key="1">
    <citation type="journal article" date="2016" name="Nat. Commun.">
        <title>Thousands of microbial genomes shed light on interconnected biogeochemical processes in an aquifer system.</title>
        <authorList>
            <person name="Anantharaman K."/>
            <person name="Brown C.T."/>
            <person name="Hug L.A."/>
            <person name="Sharon I."/>
            <person name="Castelle C.J."/>
            <person name="Probst A.J."/>
            <person name="Thomas B.C."/>
            <person name="Singh A."/>
            <person name="Wilkins M.J."/>
            <person name="Karaoz U."/>
            <person name="Brodie E.L."/>
            <person name="Williams K.H."/>
            <person name="Hubbard S.S."/>
            <person name="Banfield J.F."/>
        </authorList>
    </citation>
    <scope>NUCLEOTIDE SEQUENCE [LARGE SCALE GENOMIC DNA]</scope>
</reference>
<sequence length="180" mass="20690">MDVRLHDHLFRNNVLATRGSDLNPFRGWIFEVVAEQGVCVHIAARERTFTWGDPRTKPRLLKVGLMYLDPYFSLLDWKLDTVGVLNPLALQKRNSLPNCEGETFRDLRLLLRFRDPHSDQTREVVVQKLSGSVANGSHVQFDANTTNRLKHILVENGCNYQPGATHDSALYRMLNYFLNP</sequence>
<accession>A0A1G1WR94</accession>
<proteinExistence type="predicted"/>
<evidence type="ECO:0000313" key="1">
    <source>
        <dbReference type="EMBL" id="OGY30194.1"/>
    </source>
</evidence>
<dbReference type="AlphaFoldDB" id="A0A1G1WR94"/>
<name>A0A1G1WR94_9BACT</name>
<evidence type="ECO:0000313" key="2">
    <source>
        <dbReference type="Proteomes" id="UP000177821"/>
    </source>
</evidence>
<organism evidence="1 2">
    <name type="scientific">Candidatus Woykebacteria bacterium RIFCSPHIGHO2_02_FULL_43_16b</name>
    <dbReference type="NCBI Taxonomy" id="1802601"/>
    <lineage>
        <taxon>Bacteria</taxon>
        <taxon>Candidatus Woykeibacteriota</taxon>
    </lineage>
</organism>
<gene>
    <name evidence="1" type="ORF">A3J50_01950</name>
</gene>
<dbReference type="EMBL" id="MHCX01000005">
    <property type="protein sequence ID" value="OGY30194.1"/>
    <property type="molecule type" value="Genomic_DNA"/>
</dbReference>
<dbReference type="Proteomes" id="UP000177821">
    <property type="component" value="Unassembled WGS sequence"/>
</dbReference>
<protein>
    <submittedName>
        <fullName evidence="1">Uncharacterized protein</fullName>
    </submittedName>
</protein>